<sequence length="214" mass="23322">MTIITKAGLAAELGISKARVSQYCKAGLPVRTDGKLNREDALYWIRHQVNTGYHPTKGADRIEEMVVRQRHAARMQPTSQASAAPAEPGAIVRVDGLTPEAHALRDALGNDGAVILDRFLSAYGVPVVDRLKAFEAFTLTIGYLFQGLHDGRGDPWEDFTVTRPPDLMDAEVCADFDDEIDEANSAIYASENDPDSAPYTAILAGRRARVEHGC</sequence>
<dbReference type="EMBL" id="JAENHM010000087">
    <property type="protein sequence ID" value="MBK1842442.1"/>
    <property type="molecule type" value="Genomic_DNA"/>
</dbReference>
<evidence type="ECO:0000313" key="1">
    <source>
        <dbReference type="EMBL" id="MBK1842442.1"/>
    </source>
</evidence>
<proteinExistence type="predicted"/>
<organism evidence="1 2">
    <name type="scientific">Azospirillum endophyticum</name>
    <dbReference type="NCBI Taxonomy" id="2800326"/>
    <lineage>
        <taxon>Bacteria</taxon>
        <taxon>Pseudomonadati</taxon>
        <taxon>Pseudomonadota</taxon>
        <taxon>Alphaproteobacteria</taxon>
        <taxon>Rhodospirillales</taxon>
        <taxon>Azospirillaceae</taxon>
        <taxon>Azospirillum</taxon>
    </lineage>
</organism>
<gene>
    <name evidence="1" type="ORF">JHL17_34110</name>
</gene>
<accession>A0ABS1FGA9</accession>
<comment type="caution">
    <text evidence="1">The sequence shown here is derived from an EMBL/GenBank/DDBJ whole genome shotgun (WGS) entry which is preliminary data.</text>
</comment>
<evidence type="ECO:0000313" key="2">
    <source>
        <dbReference type="Proteomes" id="UP000652760"/>
    </source>
</evidence>
<name>A0ABS1FGA9_9PROT</name>
<reference evidence="2" key="1">
    <citation type="submission" date="2021-01" db="EMBL/GenBank/DDBJ databases">
        <title>Genome public.</title>
        <authorList>
            <person name="Liu C."/>
            <person name="Sun Q."/>
        </authorList>
    </citation>
    <scope>NUCLEOTIDE SEQUENCE [LARGE SCALE GENOMIC DNA]</scope>
    <source>
        <strain evidence="2">YIM B02556</strain>
    </source>
</reference>
<protein>
    <submittedName>
        <fullName evidence="1">Uncharacterized protein</fullName>
    </submittedName>
</protein>
<dbReference type="RefSeq" id="WP_200199106.1">
    <property type="nucleotide sequence ID" value="NZ_JAENHM010000087.1"/>
</dbReference>
<dbReference type="Proteomes" id="UP000652760">
    <property type="component" value="Unassembled WGS sequence"/>
</dbReference>
<keyword evidence="2" id="KW-1185">Reference proteome</keyword>